<evidence type="ECO:0000313" key="6">
    <source>
        <dbReference type="EMBL" id="ABC82757.1"/>
    </source>
</evidence>
<dbReference type="PANTHER" id="PTHR42786:SF2">
    <property type="entry name" value="TRNA (CYTIDINE_URIDINE-2'-O-)-METHYLTRANSFERASE TRMJ"/>
    <property type="match status" value="1"/>
</dbReference>
<gene>
    <name evidence="6" type="ordered locus">Adeh_2987</name>
</gene>
<dbReference type="STRING" id="290397.Adeh_2987"/>
<dbReference type="RefSeq" id="WP_011422039.1">
    <property type="nucleotide sequence ID" value="NC_007760.1"/>
</dbReference>
<reference evidence="6" key="1">
    <citation type="submission" date="2006-01" db="EMBL/GenBank/DDBJ databases">
        <title>Complete sequence of Anaeromyxobacter dehalogenans 2CP-C.</title>
        <authorList>
            <consortium name="US DOE Joint Genome Institute"/>
            <person name="Copeland A."/>
            <person name="Lucas S."/>
            <person name="Lapidus A."/>
            <person name="Barry K."/>
            <person name="Detter J.C."/>
            <person name="Glavina T."/>
            <person name="Hammon N."/>
            <person name="Israni S."/>
            <person name="Pitluck S."/>
            <person name="Brettin T."/>
            <person name="Bruce D."/>
            <person name="Han C."/>
            <person name="Tapia R."/>
            <person name="Gilna P."/>
            <person name="Kiss H."/>
            <person name="Schmutz J."/>
            <person name="Larimer F."/>
            <person name="Land M."/>
            <person name="Kyrpides N."/>
            <person name="Anderson I."/>
            <person name="Sanford R.A."/>
            <person name="Ritalahti K.M."/>
            <person name="Thomas H.S."/>
            <person name="Kirby J.R."/>
            <person name="Zhulin I.B."/>
            <person name="Loeffler F.E."/>
            <person name="Richardson P."/>
        </authorList>
    </citation>
    <scope>NUCLEOTIDE SEQUENCE</scope>
    <source>
        <strain evidence="6">2CP-C</strain>
    </source>
</reference>
<dbReference type="PANTHER" id="PTHR42786">
    <property type="entry name" value="TRNA/RRNA METHYLTRANSFERASE"/>
    <property type="match status" value="1"/>
</dbReference>
<dbReference type="GO" id="GO:0008173">
    <property type="term" value="F:RNA methyltransferase activity"/>
    <property type="evidence" value="ECO:0007669"/>
    <property type="project" value="InterPro"/>
</dbReference>
<dbReference type="Proteomes" id="UP000001935">
    <property type="component" value="Chromosome"/>
</dbReference>
<dbReference type="HOGENOM" id="CLU_056931_0_1_7"/>
<evidence type="ECO:0000256" key="3">
    <source>
        <dbReference type="ARBA" id="ARBA00022679"/>
    </source>
</evidence>
<dbReference type="OrthoDB" id="9806346at2"/>
<dbReference type="eggNOG" id="COG0565">
    <property type="taxonomic scope" value="Bacteria"/>
</dbReference>
<dbReference type="KEGG" id="ade:Adeh_2987"/>
<proteinExistence type="inferred from homology"/>
<evidence type="ECO:0000313" key="7">
    <source>
        <dbReference type="Proteomes" id="UP000001935"/>
    </source>
</evidence>
<dbReference type="InterPro" id="IPR001537">
    <property type="entry name" value="SpoU_MeTrfase"/>
</dbReference>
<dbReference type="CDD" id="cd18093">
    <property type="entry name" value="SpoU-like_TrmJ"/>
    <property type="match status" value="1"/>
</dbReference>
<keyword evidence="3 6" id="KW-0808">Transferase</keyword>
<evidence type="ECO:0000256" key="2">
    <source>
        <dbReference type="ARBA" id="ARBA00022603"/>
    </source>
</evidence>
<dbReference type="InterPro" id="IPR029028">
    <property type="entry name" value="Alpha/beta_knot_MTases"/>
</dbReference>
<name>Q2IDV2_ANADE</name>
<accession>Q2IDV2</accession>
<dbReference type="EMBL" id="CP000251">
    <property type="protein sequence ID" value="ABC82757.1"/>
    <property type="molecule type" value="Genomic_DNA"/>
</dbReference>
<evidence type="ECO:0000256" key="1">
    <source>
        <dbReference type="ARBA" id="ARBA00007228"/>
    </source>
</evidence>
<dbReference type="AlphaFoldDB" id="Q2IDV2"/>
<dbReference type="Pfam" id="PF00588">
    <property type="entry name" value="SpoU_methylase"/>
    <property type="match status" value="1"/>
</dbReference>
<dbReference type="GO" id="GO:0005829">
    <property type="term" value="C:cytosol"/>
    <property type="evidence" value="ECO:0007669"/>
    <property type="project" value="TreeGrafter"/>
</dbReference>
<dbReference type="Gene3D" id="3.40.1280.10">
    <property type="match status" value="1"/>
</dbReference>
<dbReference type="GO" id="GO:0003723">
    <property type="term" value="F:RNA binding"/>
    <property type="evidence" value="ECO:0007669"/>
    <property type="project" value="InterPro"/>
</dbReference>
<dbReference type="SUPFAM" id="SSF75217">
    <property type="entry name" value="alpha/beta knot"/>
    <property type="match status" value="1"/>
</dbReference>
<feature type="domain" description="tRNA/rRNA methyltransferase SpoU type" evidence="5">
    <location>
        <begin position="5"/>
        <end position="153"/>
    </location>
</feature>
<dbReference type="InterPro" id="IPR029026">
    <property type="entry name" value="tRNA_m1G_MTases_N"/>
</dbReference>
<keyword evidence="2 6" id="KW-0489">Methyltransferase</keyword>
<organism evidence="6 7">
    <name type="scientific">Anaeromyxobacter dehalogenans (strain 2CP-C)</name>
    <dbReference type="NCBI Taxonomy" id="290397"/>
    <lineage>
        <taxon>Bacteria</taxon>
        <taxon>Pseudomonadati</taxon>
        <taxon>Myxococcota</taxon>
        <taxon>Myxococcia</taxon>
        <taxon>Myxococcales</taxon>
        <taxon>Cystobacterineae</taxon>
        <taxon>Anaeromyxobacteraceae</taxon>
        <taxon>Anaeromyxobacter</taxon>
    </lineage>
</organism>
<dbReference type="PIRSF" id="PIRSF004808">
    <property type="entry name" value="LasT"/>
    <property type="match status" value="1"/>
</dbReference>
<evidence type="ECO:0000259" key="5">
    <source>
        <dbReference type="Pfam" id="PF00588"/>
    </source>
</evidence>
<comment type="similarity">
    <text evidence="1">Belongs to the class IV-like SAM-binding methyltransferase superfamily. RNA methyltransferase TrmH family.</text>
</comment>
<sequence>MRLPVRLVLLRPRNPENLGAVARAMKNFGADDWAIAELGTHDFAAMRRVAVHAGELLDRPRLVRTLDEAVADCAWVVGTSSRAVKGKRRLPPAEVAREALERAAAGRTAIVFGDERSGLTNDEVHRCHDLSAIPAGEAQPSLNLAQAALVYLYELRKAALAAAAPPARAPEAGATDAELSAVEEALRAALRGGGFLAGPERHAVRDLAAALRRSRLSRREARLWLAALRTLGRGRE</sequence>
<dbReference type="GO" id="GO:0002128">
    <property type="term" value="P:tRNA nucleoside ribose methylation"/>
    <property type="evidence" value="ECO:0007669"/>
    <property type="project" value="TreeGrafter"/>
</dbReference>
<keyword evidence="4" id="KW-0949">S-adenosyl-L-methionine</keyword>
<evidence type="ECO:0000256" key="4">
    <source>
        <dbReference type="ARBA" id="ARBA00022691"/>
    </source>
</evidence>
<dbReference type="InterPro" id="IPR004384">
    <property type="entry name" value="RNA_MeTrfase_TrmJ/LasT"/>
</dbReference>
<protein>
    <submittedName>
        <fullName evidence="6">tRNA/rRNA methyltransferase, SpoU</fullName>
    </submittedName>
</protein>